<evidence type="ECO:0000313" key="1">
    <source>
        <dbReference type="EMBL" id="KAK1573351.1"/>
    </source>
</evidence>
<dbReference type="Proteomes" id="UP001230504">
    <property type="component" value="Unassembled WGS sequence"/>
</dbReference>
<name>A0AAD8PP57_9PEZI</name>
<accession>A0AAD8PP57</accession>
<keyword evidence="2" id="KW-1185">Reference proteome</keyword>
<sequence>MTNPDVAGVGNLAERFEDIALFREFPNVDDDEIVTAARSSLTRLVMGVRAAANDI</sequence>
<organism evidence="1 2">
    <name type="scientific">Colletotrichum navitas</name>
    <dbReference type="NCBI Taxonomy" id="681940"/>
    <lineage>
        <taxon>Eukaryota</taxon>
        <taxon>Fungi</taxon>
        <taxon>Dikarya</taxon>
        <taxon>Ascomycota</taxon>
        <taxon>Pezizomycotina</taxon>
        <taxon>Sordariomycetes</taxon>
        <taxon>Hypocreomycetidae</taxon>
        <taxon>Glomerellales</taxon>
        <taxon>Glomerellaceae</taxon>
        <taxon>Colletotrichum</taxon>
        <taxon>Colletotrichum graminicola species complex</taxon>
    </lineage>
</organism>
<reference evidence="1" key="1">
    <citation type="submission" date="2021-06" db="EMBL/GenBank/DDBJ databases">
        <title>Comparative genomics, transcriptomics and evolutionary studies reveal genomic signatures of adaptation to plant cell wall in hemibiotrophic fungi.</title>
        <authorList>
            <consortium name="DOE Joint Genome Institute"/>
            <person name="Baroncelli R."/>
            <person name="Diaz J.F."/>
            <person name="Benocci T."/>
            <person name="Peng M."/>
            <person name="Battaglia E."/>
            <person name="Haridas S."/>
            <person name="Andreopoulos W."/>
            <person name="Labutti K."/>
            <person name="Pangilinan J."/>
            <person name="Floch G.L."/>
            <person name="Makela M.R."/>
            <person name="Henrissat B."/>
            <person name="Grigoriev I.V."/>
            <person name="Crouch J.A."/>
            <person name="De Vries R.P."/>
            <person name="Sukno S.A."/>
            <person name="Thon M.R."/>
        </authorList>
    </citation>
    <scope>NUCLEOTIDE SEQUENCE</scope>
    <source>
        <strain evidence="1">CBS 125086</strain>
    </source>
</reference>
<evidence type="ECO:0000313" key="2">
    <source>
        <dbReference type="Proteomes" id="UP001230504"/>
    </source>
</evidence>
<proteinExistence type="predicted"/>
<dbReference type="GeneID" id="85443221"/>
<comment type="caution">
    <text evidence="1">The sequence shown here is derived from an EMBL/GenBank/DDBJ whole genome shotgun (WGS) entry which is preliminary data.</text>
</comment>
<dbReference type="EMBL" id="JAHLJV010000093">
    <property type="protein sequence ID" value="KAK1573351.1"/>
    <property type="molecule type" value="Genomic_DNA"/>
</dbReference>
<protein>
    <submittedName>
        <fullName evidence="1">Uncharacterized protein</fullName>
    </submittedName>
</protein>
<dbReference type="AlphaFoldDB" id="A0AAD8PP57"/>
<gene>
    <name evidence="1" type="ORF">LY79DRAFT_568640</name>
</gene>
<dbReference type="RefSeq" id="XP_060408983.1">
    <property type="nucleotide sequence ID" value="XM_060558981.1"/>
</dbReference>